<accession>A0A158AK10</accession>
<dbReference type="EMBL" id="FCOE02000006">
    <property type="protein sequence ID" value="SAK58045.1"/>
    <property type="molecule type" value="Genomic_DNA"/>
</dbReference>
<evidence type="ECO:0000313" key="4">
    <source>
        <dbReference type="Proteomes" id="UP000054911"/>
    </source>
</evidence>
<dbReference type="Proteomes" id="UP000054911">
    <property type="component" value="Unassembled WGS sequence"/>
</dbReference>
<organism evidence="3 4">
    <name type="scientific">Caballeronia pedi</name>
    <dbReference type="NCBI Taxonomy" id="1777141"/>
    <lineage>
        <taxon>Bacteria</taxon>
        <taxon>Pseudomonadati</taxon>
        <taxon>Pseudomonadota</taxon>
        <taxon>Betaproteobacteria</taxon>
        <taxon>Burkholderiales</taxon>
        <taxon>Burkholderiaceae</taxon>
        <taxon>Caballeronia</taxon>
    </lineage>
</organism>
<name>A0A158AK10_9BURK</name>
<dbReference type="STRING" id="1777141.AWB80_02363"/>
<dbReference type="SUPFAM" id="SSF54001">
    <property type="entry name" value="Cysteine proteinases"/>
    <property type="match status" value="1"/>
</dbReference>
<gene>
    <name evidence="3" type="ORF">AWB80_02363</name>
</gene>
<sequence>MRGGGVLLYDDLSFTRRGHLDMARRFISRLACVLVGACVWSCAVAASDDDPSTVVSDVHEFVVAADGSLTEDDITVLRANTAAGVDEIAQRYVWYDKSVSQVDIVEAFTVDANGVRHDVSPDQIRDIQEPRSAGAPTFQDAKLRAVIFPAVGVGSTVQLRFRKSQAAAVIPGQFNYFVDPGQRPVLQQRLVFDLPADKPLYADARGYAAEPPVTENGRTRYAFVYRRERIARIEGGSVGYAQYGDRLMVTTFADYASFAKSYREAAADPGASDPAIRALAQSLTQHDPDDRAKARTLYDWVRHTIRYVAMFIGQSPAVPHRVTDVLANRYGDCKDHVALYGALLDAVGIRNEPALIGLGSVYTLPSVPGYGAGAINHVITWLPDLNVYADSTAASVEFGFLPLADMDRPALLVTSGALARTPATQPLARTARLQIEVAPQGEAHFAYWVEDAGWSAEIERMTLRAANGQRRDQIAADRLRFTNLRGAGALTTSDVDATGGPFATTLRGTLDDIVWPTGTTALPALTSLSGGIATQTRNWLAERTRTQPYLCIGGAFDEVSQITLPRAMRVAEVPEDVDLTSGFFRYRARYLFDPSTNVIQISRTLDARFGKQVCTPDDFRAASAALRTIERDTQAQIIVKAAGR</sequence>
<comment type="caution">
    <text evidence="3">The sequence shown here is derived from an EMBL/GenBank/DDBJ whole genome shotgun (WGS) entry which is preliminary data.</text>
</comment>
<dbReference type="InterPro" id="IPR024618">
    <property type="entry name" value="DUF3857"/>
</dbReference>
<evidence type="ECO:0000259" key="1">
    <source>
        <dbReference type="Pfam" id="PF01841"/>
    </source>
</evidence>
<dbReference type="Pfam" id="PF12969">
    <property type="entry name" value="DUF3857"/>
    <property type="match status" value="1"/>
</dbReference>
<dbReference type="InterPro" id="IPR038765">
    <property type="entry name" value="Papain-like_cys_pep_sf"/>
</dbReference>
<protein>
    <submittedName>
        <fullName evidence="3">Membrane protein</fullName>
    </submittedName>
</protein>
<reference evidence="3" key="1">
    <citation type="submission" date="2016-01" db="EMBL/GenBank/DDBJ databases">
        <authorList>
            <person name="Peeters C."/>
        </authorList>
    </citation>
    <scope>NUCLEOTIDE SEQUENCE [LARGE SCALE GENOMIC DNA]</scope>
    <source>
        <strain evidence="3">LMG 29323</strain>
    </source>
</reference>
<feature type="domain" description="Transglutaminase-like" evidence="1">
    <location>
        <begin position="277"/>
        <end position="349"/>
    </location>
</feature>
<dbReference type="InterPro" id="IPR002931">
    <property type="entry name" value="Transglutaminase-like"/>
</dbReference>
<dbReference type="AlphaFoldDB" id="A0A158AK10"/>
<proteinExistence type="predicted"/>
<evidence type="ECO:0000259" key="2">
    <source>
        <dbReference type="Pfam" id="PF12969"/>
    </source>
</evidence>
<feature type="domain" description="DUF3857" evidence="2">
    <location>
        <begin position="65"/>
        <end position="224"/>
    </location>
</feature>
<dbReference type="Gene3D" id="2.60.120.1130">
    <property type="match status" value="1"/>
</dbReference>
<dbReference type="Gene3D" id="2.60.40.3140">
    <property type="match status" value="1"/>
</dbReference>
<dbReference type="Pfam" id="PF01841">
    <property type="entry name" value="Transglut_core"/>
    <property type="match status" value="1"/>
</dbReference>
<dbReference type="Gene3D" id="3.10.620.30">
    <property type="match status" value="1"/>
</dbReference>
<evidence type="ECO:0000313" key="3">
    <source>
        <dbReference type="EMBL" id="SAK58045.1"/>
    </source>
</evidence>
<keyword evidence="4" id="KW-1185">Reference proteome</keyword>